<name>R7RT35_9CLOT</name>
<dbReference type="eggNOG" id="COG0687">
    <property type="taxonomic scope" value="Bacteria"/>
</dbReference>
<keyword evidence="4" id="KW-0574">Periplasm</keyword>
<dbReference type="Gene3D" id="3.40.190.10">
    <property type="entry name" value="Periplasmic binding protein-like II"/>
    <property type="match status" value="2"/>
</dbReference>
<evidence type="ECO:0000256" key="1">
    <source>
        <dbReference type="ARBA" id="ARBA00004418"/>
    </source>
</evidence>
<feature type="binding site" evidence="5">
    <location>
        <position position="90"/>
    </location>
    <ligand>
        <name>spermidine</name>
        <dbReference type="ChEBI" id="CHEBI:57834"/>
    </ligand>
</feature>
<dbReference type="AlphaFoldDB" id="R7RT35"/>
<reference evidence="6" key="1">
    <citation type="submission" date="2013-03" db="EMBL/GenBank/DDBJ databases">
        <title>Draft genome sequence of the hydrogen-ethanol-producing anaerobic alkalithermophilic Caloramator celere.</title>
        <authorList>
            <person name="Ciranna A."/>
            <person name="Larjo A."/>
            <person name="Kivisto A."/>
            <person name="Santala V."/>
            <person name="Roos C."/>
            <person name="Karp M."/>
        </authorList>
    </citation>
    <scope>NUCLEOTIDE SEQUENCE [LARGE SCALE GENOMIC DNA]</scope>
    <source>
        <strain evidence="6">DSM 8682</strain>
    </source>
</reference>
<dbReference type="PANTHER" id="PTHR30222:SF17">
    <property type="entry name" value="SPERMIDINE_PUTRESCINE-BINDING PERIPLASMIC PROTEIN"/>
    <property type="match status" value="1"/>
</dbReference>
<dbReference type="CDD" id="cd13590">
    <property type="entry name" value="PBP2_PotD_PotF_like"/>
    <property type="match status" value="1"/>
</dbReference>
<evidence type="ECO:0000256" key="5">
    <source>
        <dbReference type="PIRSR" id="PIRSR019574-1"/>
    </source>
</evidence>
<dbReference type="HOGENOM" id="CLU_026974_1_3_9"/>
<evidence type="ECO:0000256" key="3">
    <source>
        <dbReference type="ARBA" id="ARBA00022729"/>
    </source>
</evidence>
<comment type="subcellular location">
    <subcellularLocation>
        <location evidence="1">Periplasm</location>
    </subcellularLocation>
</comment>
<dbReference type="Pfam" id="PF13416">
    <property type="entry name" value="SBP_bac_8"/>
    <property type="match status" value="1"/>
</dbReference>
<feature type="binding site" evidence="5">
    <location>
        <position position="42"/>
    </location>
    <ligand>
        <name>spermidine</name>
        <dbReference type="ChEBI" id="CHEBI:57834"/>
    </ligand>
</feature>
<evidence type="ECO:0000313" key="6">
    <source>
        <dbReference type="EMBL" id="CDF59372.1"/>
    </source>
</evidence>
<dbReference type="InterPro" id="IPR001188">
    <property type="entry name" value="Sperm_putr-bd"/>
</dbReference>
<evidence type="ECO:0000256" key="4">
    <source>
        <dbReference type="ARBA" id="ARBA00022764"/>
    </source>
</evidence>
<dbReference type="GO" id="GO:0019808">
    <property type="term" value="F:polyamine binding"/>
    <property type="evidence" value="ECO:0007669"/>
    <property type="project" value="InterPro"/>
</dbReference>
<dbReference type="RefSeq" id="WP_018663218.1">
    <property type="nucleotide sequence ID" value="NZ_HF952018.1"/>
</dbReference>
<dbReference type="OrthoDB" id="9769319at2"/>
<accession>R7RT35</accession>
<organism evidence="6 7">
    <name type="scientific">Thermobrachium celere DSM 8682</name>
    <dbReference type="NCBI Taxonomy" id="941824"/>
    <lineage>
        <taxon>Bacteria</taxon>
        <taxon>Bacillati</taxon>
        <taxon>Bacillota</taxon>
        <taxon>Clostridia</taxon>
        <taxon>Eubacteriales</taxon>
        <taxon>Clostridiaceae</taxon>
        <taxon>Thermobrachium</taxon>
    </lineage>
</organism>
<keyword evidence="7" id="KW-1185">Reference proteome</keyword>
<dbReference type="EMBL" id="CAVN010000099">
    <property type="protein sequence ID" value="CDF59372.1"/>
    <property type="molecule type" value="Genomic_DNA"/>
</dbReference>
<gene>
    <name evidence="6" type="ORF">TCEL_00838</name>
</gene>
<dbReference type="SUPFAM" id="SSF53850">
    <property type="entry name" value="Periplasmic binding protein-like II"/>
    <property type="match status" value="1"/>
</dbReference>
<dbReference type="GO" id="GO:0042597">
    <property type="term" value="C:periplasmic space"/>
    <property type="evidence" value="ECO:0007669"/>
    <property type="project" value="UniProtKB-SubCell"/>
</dbReference>
<evidence type="ECO:0000256" key="2">
    <source>
        <dbReference type="ARBA" id="ARBA00022448"/>
    </source>
</evidence>
<dbReference type="PRINTS" id="PR00909">
    <property type="entry name" value="SPERMDNBNDNG"/>
</dbReference>
<comment type="caution">
    <text evidence="6">The sequence shown here is derived from an EMBL/GenBank/DDBJ whole genome shotgun (WGS) entry which is preliminary data.</text>
</comment>
<proteinExistence type="predicted"/>
<evidence type="ECO:0000313" key="7">
    <source>
        <dbReference type="Proteomes" id="UP000014923"/>
    </source>
</evidence>
<dbReference type="InterPro" id="IPR006059">
    <property type="entry name" value="SBP"/>
</dbReference>
<dbReference type="PROSITE" id="PS51257">
    <property type="entry name" value="PROKAR_LIPOPROTEIN"/>
    <property type="match status" value="1"/>
</dbReference>
<dbReference type="PANTHER" id="PTHR30222">
    <property type="entry name" value="SPERMIDINE/PUTRESCINE-BINDING PERIPLASMIC PROTEIN"/>
    <property type="match status" value="1"/>
</dbReference>
<dbReference type="PIRSF" id="PIRSF019574">
    <property type="entry name" value="Periplasmic_polyamine_BP"/>
    <property type="match status" value="1"/>
</dbReference>
<protein>
    <submittedName>
        <fullName evidence="6">ABC transporter, periplasmic spermidine putrescine-binding protein PotD (TC 3.A.1.11.1)</fullName>
    </submittedName>
</protein>
<sequence>MKRIKRITSIVTLIVVLFTMALSFTSCSKEEKVTLNVYNWGEYIDESVIKEFEQRYGIKVNYETYATNEEMYTKVKSGGTAYDIVIPSDYMVAKMIREGLLEKLDFSNIPNYKYIDPKFKNRDFDPNNEYTVPYMWGTVGIAYNKKMVTDPVDSWNILWNEKYKGQILMLDSQREAIGLTLKKLGYSLNTTDKNALEKAKQELIKQKPLVLAYAVDEIKDKMIANEAALAVDWAGNAVCMKRQNPDIEFAIPKEGSNLFIDCMVIPKTSKHKKEAEMFINFMCETAIAKKNVEYIGYSTPHTEVYKLLDEKIKNDKTIYPDEETLNRCEIYKDLSDYLSEYDRIWTEVKASN</sequence>
<keyword evidence="3" id="KW-0732">Signal</keyword>
<dbReference type="GO" id="GO:0015846">
    <property type="term" value="P:polyamine transport"/>
    <property type="evidence" value="ECO:0007669"/>
    <property type="project" value="InterPro"/>
</dbReference>
<dbReference type="Proteomes" id="UP000014923">
    <property type="component" value="Unassembled WGS sequence"/>
</dbReference>
<keyword evidence="2" id="KW-0813">Transport</keyword>